<evidence type="ECO:0000313" key="4">
    <source>
        <dbReference type="EMBL" id="MBM7127832.1"/>
    </source>
</evidence>
<dbReference type="SUPFAM" id="SSF52218">
    <property type="entry name" value="Flavoproteins"/>
    <property type="match status" value="1"/>
</dbReference>
<evidence type="ECO:0000256" key="2">
    <source>
        <dbReference type="ARBA" id="ARBA00022643"/>
    </source>
</evidence>
<comment type="cofactor">
    <cofactor evidence="1">
        <name>FMN</name>
        <dbReference type="ChEBI" id="CHEBI:58210"/>
    </cofactor>
</comment>
<dbReference type="InterPro" id="IPR005025">
    <property type="entry name" value="FMN_Rdtase-like_dom"/>
</dbReference>
<protein>
    <submittedName>
        <fullName evidence="4">NAD(P)H-dependent oxidoreductase</fullName>
    </submittedName>
</protein>
<evidence type="ECO:0000256" key="1">
    <source>
        <dbReference type="ARBA" id="ARBA00001917"/>
    </source>
</evidence>
<gene>
    <name evidence="4" type="ORF">ISP19_20865</name>
</gene>
<dbReference type="EMBL" id="JADIKE010000039">
    <property type="protein sequence ID" value="MBM7127832.1"/>
    <property type="molecule type" value="Genomic_DNA"/>
</dbReference>
<feature type="domain" description="NADPH-dependent FMN reductase-like" evidence="3">
    <location>
        <begin position="7"/>
        <end position="144"/>
    </location>
</feature>
<comment type="caution">
    <text evidence="4">The sequence shown here is derived from an EMBL/GenBank/DDBJ whole genome shotgun (WGS) entry which is preliminary data.</text>
</comment>
<organism evidence="4 5">
    <name type="scientific">Dyella flava</name>
    <dbReference type="NCBI Taxonomy" id="1920170"/>
    <lineage>
        <taxon>Bacteria</taxon>
        <taxon>Pseudomonadati</taxon>
        <taxon>Pseudomonadota</taxon>
        <taxon>Gammaproteobacteria</taxon>
        <taxon>Lysobacterales</taxon>
        <taxon>Rhodanobacteraceae</taxon>
        <taxon>Dyella</taxon>
    </lineage>
</organism>
<dbReference type="PANTHER" id="PTHR30543:SF21">
    <property type="entry name" value="NAD(P)H-DEPENDENT FMN REDUCTASE LOT6"/>
    <property type="match status" value="1"/>
</dbReference>
<dbReference type="Gene3D" id="3.40.50.360">
    <property type="match status" value="1"/>
</dbReference>
<dbReference type="Pfam" id="PF03358">
    <property type="entry name" value="FMN_red"/>
    <property type="match status" value="1"/>
</dbReference>
<sequence length="191" mass="21108">MEHKKTVLLIMGSTRAGRICPKITAWIAQLGHASTGLTYETVDLADWPLPMNDEPEIPEKGLPYAQAHTRAWSEKIKTADAVIFVTPQFNWGYPAALKNAIDHLYHEWRNKPAAIVTYGGHGGGKCAEQLKQIASAVKMRVMPTMPGIILPKAVIREAAPFEPEHDFQQHLPSIQNALAELAEHINVTSES</sequence>
<evidence type="ECO:0000313" key="5">
    <source>
        <dbReference type="Proteomes" id="UP001430149"/>
    </source>
</evidence>
<name>A0ABS2K9E4_9GAMM</name>
<evidence type="ECO:0000259" key="3">
    <source>
        <dbReference type="Pfam" id="PF03358"/>
    </source>
</evidence>
<keyword evidence="5" id="KW-1185">Reference proteome</keyword>
<dbReference type="PANTHER" id="PTHR30543">
    <property type="entry name" value="CHROMATE REDUCTASE"/>
    <property type="match status" value="1"/>
</dbReference>
<keyword evidence="2" id="KW-0288">FMN</keyword>
<accession>A0ABS2K9E4</accession>
<dbReference type="InterPro" id="IPR050712">
    <property type="entry name" value="NAD(P)H-dep_reductase"/>
</dbReference>
<keyword evidence="2" id="KW-0285">Flavoprotein</keyword>
<dbReference type="RefSeq" id="WP_204684325.1">
    <property type="nucleotide sequence ID" value="NZ_JADIKE010000039.1"/>
</dbReference>
<proteinExistence type="predicted"/>
<reference evidence="4" key="1">
    <citation type="submission" date="2020-10" db="EMBL/GenBank/DDBJ databases">
        <title>Phylogeny of dyella-like bacteria.</title>
        <authorList>
            <person name="Fu J."/>
        </authorList>
    </citation>
    <scope>NUCLEOTIDE SEQUENCE</scope>
    <source>
        <strain evidence="4">DHOC52</strain>
    </source>
</reference>
<dbReference type="Proteomes" id="UP001430149">
    <property type="component" value="Unassembled WGS sequence"/>
</dbReference>
<dbReference type="InterPro" id="IPR029039">
    <property type="entry name" value="Flavoprotein-like_sf"/>
</dbReference>